<dbReference type="PANTHER" id="PTHR37490:SF2">
    <property type="match status" value="1"/>
</dbReference>
<sequence>MVDMFPVLEAFAGRDRMWLAVEQARDSPPSVDVVVASCKSPLQWLWEYDFPPKTRILVYDKCNMGKDEFQKQTAGLQGFAATVEYRAVAEVDGSSMMTGECTAYLAHVLRTLSGQGVADYTIFVHDDGPRHIRLAMLGLVTKALVSGTYKVPFLHLSHERYPSFRTPCLKEVYQRVFGEELEGRLGTYCCSHFVVSRERIEAHDVGFYERLRDLVSDAPYSQDRGGSCKVSTKPCYVMEFLWHRVFGEPADMPPRAENGMLPLALRYEGGRASQLPSPLKVAPYMAVFQPGRYSRPPALNSLNGFH</sequence>
<organism evidence="1 2">
    <name type="scientific">Polarella glacialis</name>
    <name type="common">Dinoflagellate</name>
    <dbReference type="NCBI Taxonomy" id="89957"/>
    <lineage>
        <taxon>Eukaryota</taxon>
        <taxon>Sar</taxon>
        <taxon>Alveolata</taxon>
        <taxon>Dinophyceae</taxon>
        <taxon>Suessiales</taxon>
        <taxon>Suessiaceae</taxon>
        <taxon>Polarella</taxon>
    </lineage>
</organism>
<dbReference type="OrthoDB" id="426718at2759"/>
<gene>
    <name evidence="1" type="ORF">PGLA1383_LOCUS46835</name>
</gene>
<proteinExistence type="predicted"/>
<dbReference type="InterPro" id="IPR021838">
    <property type="entry name" value="DUF3431"/>
</dbReference>
<evidence type="ECO:0000313" key="2">
    <source>
        <dbReference type="Proteomes" id="UP000654075"/>
    </source>
</evidence>
<protein>
    <submittedName>
        <fullName evidence="1">Uncharacterized protein</fullName>
    </submittedName>
</protein>
<dbReference type="Pfam" id="PF11913">
    <property type="entry name" value="DUF3431"/>
    <property type="match status" value="1"/>
</dbReference>
<keyword evidence="2" id="KW-1185">Reference proteome</keyword>
<name>A0A813GZ21_POLGL</name>
<comment type="caution">
    <text evidence="1">The sequence shown here is derived from an EMBL/GenBank/DDBJ whole genome shotgun (WGS) entry which is preliminary data.</text>
</comment>
<dbReference type="EMBL" id="CAJNNV010029907">
    <property type="protein sequence ID" value="CAE8630540.1"/>
    <property type="molecule type" value="Genomic_DNA"/>
</dbReference>
<dbReference type="AlphaFoldDB" id="A0A813GZ21"/>
<dbReference type="PANTHER" id="PTHR37490">
    <property type="entry name" value="EXPRESSED PROTEIN"/>
    <property type="match status" value="1"/>
</dbReference>
<dbReference type="Proteomes" id="UP000654075">
    <property type="component" value="Unassembled WGS sequence"/>
</dbReference>
<accession>A0A813GZ21</accession>
<reference evidence="1" key="1">
    <citation type="submission" date="2021-02" db="EMBL/GenBank/DDBJ databases">
        <authorList>
            <person name="Dougan E. K."/>
            <person name="Rhodes N."/>
            <person name="Thang M."/>
            <person name="Chan C."/>
        </authorList>
    </citation>
    <scope>NUCLEOTIDE SEQUENCE</scope>
</reference>
<dbReference type="OMA" id="CREDITW"/>
<evidence type="ECO:0000313" key="1">
    <source>
        <dbReference type="EMBL" id="CAE8630540.1"/>
    </source>
</evidence>